<dbReference type="KEGG" id="nabu:FZC36_01145"/>
<sequence length="232" mass="27437">MTFMAFIFFFVSNLVFCEYKTSIQDNLDNILSELQTLSDNKIISKEEFISLRNSMLNVKRKVNFLMINSKVKTLKYDSFIETITGFLPTPSASHNMEEYEYKMYLKEAIKAMSKRDFESAKRKFDYLRVNQTYDLAICYYWIGFINFNQNNLDDAIMNFGIFCKIMDQNNKSEFYLKNKSKIYRALMSMMKIYYKKNEFVKAKSLLKKIKHDHLDEIKSVSDKAIVNSVSLA</sequence>
<evidence type="ECO:0008006" key="3">
    <source>
        <dbReference type="Google" id="ProtNLM"/>
    </source>
</evidence>
<protein>
    <recommendedName>
        <fullName evidence="3">Tetratricopeptide repeat protein</fullName>
    </recommendedName>
</protein>
<evidence type="ECO:0000313" key="2">
    <source>
        <dbReference type="Proteomes" id="UP000324924"/>
    </source>
</evidence>
<dbReference type="OrthoDB" id="9800801at2"/>
<dbReference type="Gene3D" id="1.25.40.10">
    <property type="entry name" value="Tetratricopeptide repeat domain"/>
    <property type="match status" value="1"/>
</dbReference>
<keyword evidence="2" id="KW-1185">Reference proteome</keyword>
<gene>
    <name evidence="1" type="ORF">FZC36_01145</name>
</gene>
<reference evidence="1 2" key="1">
    <citation type="submission" date="2019-08" db="EMBL/GenBank/DDBJ databases">
        <title>Highly reduced genomes of protist endosymbionts show evolutionary convergence.</title>
        <authorList>
            <person name="George E."/>
            <person name="Husnik F."/>
            <person name="Tashyreva D."/>
            <person name="Prokopchuk G."/>
            <person name="Horak A."/>
            <person name="Kwong W.K."/>
            <person name="Lukes J."/>
            <person name="Keeling P.J."/>
        </authorList>
    </citation>
    <scope>NUCLEOTIDE SEQUENCE [LARGE SCALE GENOMIC DNA]</scope>
    <source>
        <strain evidence="1">1604HC</strain>
    </source>
</reference>
<dbReference type="InterPro" id="IPR011990">
    <property type="entry name" value="TPR-like_helical_dom_sf"/>
</dbReference>
<proteinExistence type="predicted"/>
<evidence type="ECO:0000313" key="1">
    <source>
        <dbReference type="EMBL" id="QEK39040.1"/>
    </source>
</evidence>
<organism evidence="1 2">
    <name type="scientific">Candidatus Nesciobacter abundans</name>
    <dbReference type="NCBI Taxonomy" id="2601668"/>
    <lineage>
        <taxon>Bacteria</taxon>
        <taxon>Pseudomonadati</taxon>
        <taxon>Pseudomonadota</taxon>
        <taxon>Alphaproteobacteria</taxon>
        <taxon>Holosporales</taxon>
        <taxon>Holosporaceae</taxon>
        <taxon>Candidatus Nesciobacter</taxon>
    </lineage>
</organism>
<name>A0A5C0UH37_9PROT</name>
<dbReference type="Proteomes" id="UP000324924">
    <property type="component" value="Chromosome"/>
</dbReference>
<dbReference type="AlphaFoldDB" id="A0A5C0UH37"/>
<accession>A0A5C0UH37</accession>
<dbReference type="RefSeq" id="WP_148972163.1">
    <property type="nucleotide sequence ID" value="NZ_CP043314.1"/>
</dbReference>
<dbReference type="EMBL" id="CP043314">
    <property type="protein sequence ID" value="QEK39040.1"/>
    <property type="molecule type" value="Genomic_DNA"/>
</dbReference>
<dbReference type="SUPFAM" id="SSF48452">
    <property type="entry name" value="TPR-like"/>
    <property type="match status" value="1"/>
</dbReference>